<evidence type="ECO:0000256" key="1">
    <source>
        <dbReference type="ARBA" id="ARBA00001420"/>
    </source>
</evidence>
<accession>A0ABU5E731</accession>
<proteinExistence type="predicted"/>
<comment type="caution">
    <text evidence="8">The sequence shown here is derived from an EMBL/GenBank/DDBJ whole genome shotgun (WGS) entry which is preliminary data.</text>
</comment>
<dbReference type="EC" id="4.2.2.n1" evidence="2"/>
<dbReference type="SMART" id="SM00925">
    <property type="entry name" value="MltA"/>
    <property type="match status" value="1"/>
</dbReference>
<evidence type="ECO:0000256" key="3">
    <source>
        <dbReference type="ARBA" id="ARBA00023239"/>
    </source>
</evidence>
<gene>
    <name evidence="8" type="ORF">SMD27_03995</name>
</gene>
<keyword evidence="4" id="KW-0961">Cell wall biogenesis/degradation</keyword>
<dbReference type="Gene3D" id="2.40.240.50">
    <property type="entry name" value="Barwin-like endoglucanases"/>
    <property type="match status" value="1"/>
</dbReference>
<dbReference type="CDD" id="cd14485">
    <property type="entry name" value="mltA_like_LT_A"/>
    <property type="match status" value="1"/>
</dbReference>
<organism evidence="8 9">
    <name type="scientific">Dongia soli</name>
    <dbReference type="NCBI Taxonomy" id="600628"/>
    <lineage>
        <taxon>Bacteria</taxon>
        <taxon>Pseudomonadati</taxon>
        <taxon>Pseudomonadota</taxon>
        <taxon>Alphaproteobacteria</taxon>
        <taxon>Rhodospirillales</taxon>
        <taxon>Dongiaceae</taxon>
        <taxon>Dongia</taxon>
    </lineage>
</organism>
<dbReference type="InterPro" id="IPR026044">
    <property type="entry name" value="MltA"/>
</dbReference>
<comment type="catalytic activity">
    <reaction evidence="1">
        <text>Exolytic cleavage of the (1-&gt;4)-beta-glycosidic linkage between N-acetylmuramic acid (MurNAc) and N-acetylglucosamine (GlcNAc) residues in peptidoglycan, from either the reducing or the non-reducing ends of the peptidoglycan chains, with concomitant formation of a 1,6-anhydrobond in the MurNAc residue.</text>
        <dbReference type="EC" id="4.2.2.n1"/>
    </reaction>
</comment>
<dbReference type="PANTHER" id="PTHR30124">
    <property type="entry name" value="MEMBRANE-BOUND LYTIC MUREIN TRANSGLYCOSYLASE A"/>
    <property type="match status" value="1"/>
</dbReference>
<dbReference type="CDD" id="cd14668">
    <property type="entry name" value="mlta_B"/>
    <property type="match status" value="1"/>
</dbReference>
<evidence type="ECO:0000313" key="8">
    <source>
        <dbReference type="EMBL" id="MDY0881993.1"/>
    </source>
</evidence>
<dbReference type="InterPro" id="IPR036908">
    <property type="entry name" value="RlpA-like_sf"/>
</dbReference>
<evidence type="ECO:0000256" key="5">
    <source>
        <dbReference type="ARBA" id="ARBA00030918"/>
    </source>
</evidence>
<name>A0ABU5E731_9PROT</name>
<evidence type="ECO:0000256" key="6">
    <source>
        <dbReference type="SAM" id="MobiDB-lite"/>
    </source>
</evidence>
<dbReference type="RefSeq" id="WP_320507032.1">
    <property type="nucleotide sequence ID" value="NZ_JAXCLW010000001.1"/>
</dbReference>
<dbReference type="Pfam" id="PF03562">
    <property type="entry name" value="MltA"/>
    <property type="match status" value="1"/>
</dbReference>
<evidence type="ECO:0000256" key="2">
    <source>
        <dbReference type="ARBA" id="ARBA00012587"/>
    </source>
</evidence>
<dbReference type="PANTHER" id="PTHR30124:SF0">
    <property type="entry name" value="MEMBRANE-BOUND LYTIC MUREIN TRANSGLYCOSYLASE A"/>
    <property type="match status" value="1"/>
</dbReference>
<reference evidence="8 9" key="1">
    <citation type="journal article" date="2016" name="Antonie Van Leeuwenhoek">
        <title>Dongia soli sp. nov., isolated from soil from Dokdo, Korea.</title>
        <authorList>
            <person name="Kim D.U."/>
            <person name="Lee H."/>
            <person name="Kim H."/>
            <person name="Kim S.G."/>
            <person name="Ka J.O."/>
        </authorList>
    </citation>
    <scope>NUCLEOTIDE SEQUENCE [LARGE SCALE GENOMIC DNA]</scope>
    <source>
        <strain evidence="8 9">D78</strain>
    </source>
</reference>
<protein>
    <recommendedName>
        <fullName evidence="2">peptidoglycan lytic exotransglycosylase</fullName>
        <ecNumber evidence="2">4.2.2.n1</ecNumber>
    </recommendedName>
    <alternativeName>
        <fullName evidence="5">Murein hydrolase A</fullName>
    </alternativeName>
</protein>
<dbReference type="Gene3D" id="2.40.40.10">
    <property type="entry name" value="RlpA-like domain"/>
    <property type="match status" value="1"/>
</dbReference>
<feature type="domain" description="Lytic transglycosylase MltA" evidence="7">
    <location>
        <begin position="165"/>
        <end position="295"/>
    </location>
</feature>
<dbReference type="EMBL" id="JAXCLW010000001">
    <property type="protein sequence ID" value="MDY0881993.1"/>
    <property type="molecule type" value="Genomic_DNA"/>
</dbReference>
<dbReference type="InterPro" id="IPR005300">
    <property type="entry name" value="MltA_B"/>
</dbReference>
<dbReference type="SUPFAM" id="SSF50685">
    <property type="entry name" value="Barwin-like endoglucanases"/>
    <property type="match status" value="1"/>
</dbReference>
<sequence>MRKTHRSAGNRSGRQKRLGTWRHRLGQLRAGTVICLLLSLAGCETTGPSTSSPPVTALPPPGKLVLQPASFDAMPGWGTDRLGEALPALLRSCNAIGKLPSDRPLGPDGLAGTPADWQMPCLIARNLPPGDDRAIANYFQNIFRPYLALDSNGRPGLFTSYFEPELLGSRKKTAVFNVPLYRAPPAPVTYSRAEIDTGALAGRHLELLWVADPVDAFFLQVQGSGRIRLPDGTIQRVGYAGDNGQKFGPIGRMMIDAGLVDRKNASMQAMRDWLKAHPQEAIGWMQKNPRYIFFREIKGDGPIGAQSQPLTPGRSLAVDTGYLALGLPLWLDTTWPVDHGGSKKGDPFRRLMVAQDIGAAIKGPVRGDIFWGSGDEALRFAGNMKSTGNYYILLPADVAARRQPVLSEVTP</sequence>
<evidence type="ECO:0000259" key="7">
    <source>
        <dbReference type="SMART" id="SM00925"/>
    </source>
</evidence>
<dbReference type="Pfam" id="PF06725">
    <property type="entry name" value="3D"/>
    <property type="match status" value="1"/>
</dbReference>
<dbReference type="PIRSF" id="PIRSF019422">
    <property type="entry name" value="MltA"/>
    <property type="match status" value="1"/>
</dbReference>
<evidence type="ECO:0000313" key="9">
    <source>
        <dbReference type="Proteomes" id="UP001279642"/>
    </source>
</evidence>
<keyword evidence="3" id="KW-0456">Lyase</keyword>
<feature type="region of interest" description="Disordered" evidence="6">
    <location>
        <begin position="1"/>
        <end position="20"/>
    </location>
</feature>
<evidence type="ECO:0000256" key="4">
    <source>
        <dbReference type="ARBA" id="ARBA00023316"/>
    </source>
</evidence>
<dbReference type="Proteomes" id="UP001279642">
    <property type="component" value="Unassembled WGS sequence"/>
</dbReference>
<dbReference type="InterPro" id="IPR010611">
    <property type="entry name" value="3D_dom"/>
</dbReference>
<keyword evidence="9" id="KW-1185">Reference proteome</keyword>